<dbReference type="EMBL" id="CP021744">
    <property type="protein sequence ID" value="ARZ67772.1"/>
    <property type="molecule type" value="Genomic_DNA"/>
</dbReference>
<feature type="region of interest" description="Disordered" evidence="1">
    <location>
        <begin position="160"/>
        <end position="182"/>
    </location>
</feature>
<feature type="compositionally biased region" description="Low complexity" evidence="1">
    <location>
        <begin position="35"/>
        <end position="45"/>
    </location>
</feature>
<evidence type="ECO:0000313" key="5">
    <source>
        <dbReference type="Proteomes" id="UP000195755"/>
    </source>
</evidence>
<dbReference type="Gene3D" id="3.40.710.10">
    <property type="entry name" value="DD-peptidase/beta-lactamase superfamily"/>
    <property type="match status" value="1"/>
</dbReference>
<dbReference type="PANTHER" id="PTHR46825:SF7">
    <property type="entry name" value="D-ALANYL-D-ALANINE CARBOXYPEPTIDASE"/>
    <property type="match status" value="1"/>
</dbReference>
<reference evidence="4 5" key="1">
    <citation type="submission" date="2017-06" db="EMBL/GenBank/DDBJ databases">
        <title>Streptomyces albireticuli Genome sequencing and assembly.</title>
        <authorList>
            <person name="Wang Y."/>
            <person name="Du B."/>
            <person name="Ding Y."/>
            <person name="Liu H."/>
            <person name="Hou Q."/>
            <person name="Liu K."/>
            <person name="Yao L."/>
            <person name="Wang C."/>
        </authorList>
    </citation>
    <scope>NUCLEOTIDE SEQUENCE [LARGE SCALE GENOMIC DNA]</scope>
    <source>
        <strain evidence="4 5">MDJK11</strain>
    </source>
</reference>
<evidence type="ECO:0000313" key="4">
    <source>
        <dbReference type="EMBL" id="ARZ67772.1"/>
    </source>
</evidence>
<dbReference type="Pfam" id="PF00144">
    <property type="entry name" value="Beta-lactamase"/>
    <property type="match status" value="1"/>
</dbReference>
<feature type="signal peptide" evidence="2">
    <location>
        <begin position="1"/>
        <end position="33"/>
    </location>
</feature>
<dbReference type="Proteomes" id="UP000195755">
    <property type="component" value="Chromosome"/>
</dbReference>
<feature type="region of interest" description="Disordered" evidence="1">
    <location>
        <begin position="35"/>
        <end position="55"/>
    </location>
</feature>
<evidence type="ECO:0000256" key="2">
    <source>
        <dbReference type="SAM" id="SignalP"/>
    </source>
</evidence>
<name>A0A1Z2L0C9_9ACTN</name>
<feature type="compositionally biased region" description="Basic and acidic residues" evidence="1">
    <location>
        <begin position="46"/>
        <end position="55"/>
    </location>
</feature>
<gene>
    <name evidence="4" type="ORF">SMD11_2120</name>
</gene>
<dbReference type="SUPFAM" id="SSF56601">
    <property type="entry name" value="beta-lactamase/transpeptidase-like"/>
    <property type="match status" value="1"/>
</dbReference>
<dbReference type="InterPro" id="IPR050491">
    <property type="entry name" value="AmpC-like"/>
</dbReference>
<accession>A0A1Z2L0C9</accession>
<dbReference type="InterPro" id="IPR001466">
    <property type="entry name" value="Beta-lactam-related"/>
</dbReference>
<dbReference type="KEGG" id="salj:SMD11_2120"/>
<organism evidence="4 5">
    <name type="scientific">Streptomyces albireticuli</name>
    <dbReference type="NCBI Taxonomy" id="1940"/>
    <lineage>
        <taxon>Bacteria</taxon>
        <taxon>Bacillati</taxon>
        <taxon>Actinomycetota</taxon>
        <taxon>Actinomycetes</taxon>
        <taxon>Kitasatosporales</taxon>
        <taxon>Streptomycetaceae</taxon>
        <taxon>Streptomyces</taxon>
    </lineage>
</organism>
<keyword evidence="2" id="KW-0732">Signal</keyword>
<dbReference type="InterPro" id="IPR012338">
    <property type="entry name" value="Beta-lactam/transpept-like"/>
</dbReference>
<dbReference type="PANTHER" id="PTHR46825">
    <property type="entry name" value="D-ALANYL-D-ALANINE-CARBOXYPEPTIDASE/ENDOPEPTIDASE AMPH"/>
    <property type="match status" value="1"/>
</dbReference>
<proteinExistence type="predicted"/>
<feature type="chain" id="PRO_5013232609" evidence="2">
    <location>
        <begin position="34"/>
        <end position="406"/>
    </location>
</feature>
<dbReference type="RefSeq" id="WP_087926176.1">
    <property type="nucleotide sequence ID" value="NZ_CP021744.1"/>
</dbReference>
<dbReference type="OrthoDB" id="5177574at2"/>
<evidence type="ECO:0000259" key="3">
    <source>
        <dbReference type="Pfam" id="PF00144"/>
    </source>
</evidence>
<protein>
    <submittedName>
        <fullName evidence="4">Peptidase</fullName>
    </submittedName>
</protein>
<dbReference type="AlphaFoldDB" id="A0A1Z2L0C9"/>
<evidence type="ECO:0000256" key="1">
    <source>
        <dbReference type="SAM" id="MobiDB-lite"/>
    </source>
</evidence>
<feature type="domain" description="Beta-lactamase-related" evidence="3">
    <location>
        <begin position="57"/>
        <end position="374"/>
    </location>
</feature>
<sequence>MRQRAVRTALLSLAVTAVLGATTAGTALAPAYAAGPATATTATAPGRERGSGHEATRAALRRLVEEGRLPGAAAVARDGRGTWFGSAGVADTGTGAKRTADDRFRAASITKVFIATVLLQLAAEGRLGMDDTVEKWLPGLVRGNGNDGRRVTLRQLLNHTSGIPNHTEDPAFQHNSSGKGFPEHRYDTHTPESLVALAMTYPPRSAPGEKPVYSNTNYVLAGLVIEKATGRTYAEEVTRRVIEPLGLRGTSFPGTGARMPAPHPVGYSRFHDDAPDAPVHDATEQNMTWLGAAGDLISTAGDLDRFHRALFRGDLLPPDRLAEMLDGVPGQGGMRYGLGVQSAELTCGVTVVGKDGRTNGSMSATVGTVDGRHQLTFNINGDWLQDTSLYFDVMEAEFCGKVPGRS</sequence>